<dbReference type="Proteomes" id="UP000244934">
    <property type="component" value="Unassembled WGS sequence"/>
</dbReference>
<keyword evidence="4" id="KW-1185">Reference proteome</keyword>
<accession>A0A2R8CLJ0</accession>
<dbReference type="EC" id="1.13.11.24" evidence="3"/>
<dbReference type="Pfam" id="PF07883">
    <property type="entry name" value="Cupin_2"/>
    <property type="match status" value="2"/>
</dbReference>
<dbReference type="CDD" id="cd02215">
    <property type="entry name" value="cupin_QDO_N_C"/>
    <property type="match status" value="2"/>
</dbReference>
<dbReference type="RefSeq" id="WP_108842592.1">
    <property type="nucleotide sequence ID" value="NZ_ONZI01000002.1"/>
</dbReference>
<feature type="domain" description="Cupin type-2" evidence="2">
    <location>
        <begin position="77"/>
        <end position="128"/>
    </location>
</feature>
<name>A0A2R8CLJ0_9GAMM</name>
<feature type="domain" description="Cupin type-2" evidence="2">
    <location>
        <begin position="249"/>
        <end position="301"/>
    </location>
</feature>
<sequence length="367" mass="39930">MVQDLLPNNGDSSSESGPVSGAEAALLANGTLPGRKTLYALRDGEGEHHLIGGQVVTLIARAGDTGGLHEAAIMTGGKGATMAPRYHAESDAAILVLDGSVTLLLDGEYHLLNRGDYAYVPAGTVYGHTMLDWRTRFLTWTIGDRVGAMYPALGTPFSRPVQPENANLSIADETLRAAEAVADVVFVEAPKPADVPERVTNDRVPTTQMPYVLRAGTGERLVAAEQLFSFMQTQASSGDQFIAIMNEGPKGDAIPPHFHREHTENFFCMDGHMTMWVNGQEVKLLPGDYVQVPARHVHAYRLDAPYTRFFGWLTPGVFEPFFRYLGDAYDGHVFPMAPPPFRFERVLAHLDELDLQPLGKGDAPASS</sequence>
<evidence type="ECO:0000313" key="4">
    <source>
        <dbReference type="Proteomes" id="UP000244934"/>
    </source>
</evidence>
<dbReference type="GO" id="GO:0008127">
    <property type="term" value="F:quercetin 2,3-dioxygenase activity"/>
    <property type="evidence" value="ECO:0007669"/>
    <property type="project" value="UniProtKB-EC"/>
</dbReference>
<dbReference type="InterPro" id="IPR014710">
    <property type="entry name" value="RmlC-like_jellyroll"/>
</dbReference>
<evidence type="ECO:0000259" key="2">
    <source>
        <dbReference type="Pfam" id="PF07883"/>
    </source>
</evidence>
<keyword evidence="3" id="KW-0560">Oxidoreductase</keyword>
<dbReference type="AlphaFoldDB" id="A0A2R8CLJ0"/>
<proteinExistence type="predicted"/>
<dbReference type="InterPro" id="IPR053146">
    <property type="entry name" value="QDO-like"/>
</dbReference>
<dbReference type="SUPFAM" id="SSF51182">
    <property type="entry name" value="RmlC-like cupins"/>
    <property type="match status" value="1"/>
</dbReference>
<protein>
    <submittedName>
        <fullName evidence="3">Quercetin 2,3-dioxygenase</fullName>
        <ecNumber evidence="3">1.13.11.24</ecNumber>
    </submittedName>
</protein>
<evidence type="ECO:0000313" key="3">
    <source>
        <dbReference type="EMBL" id="SPJ33777.1"/>
    </source>
</evidence>
<dbReference type="EMBL" id="ONZI01000002">
    <property type="protein sequence ID" value="SPJ33777.1"/>
    <property type="molecule type" value="Genomic_DNA"/>
</dbReference>
<organism evidence="3 4">
    <name type="scientific">Kushneria phyllosphaerae</name>
    <dbReference type="NCBI Taxonomy" id="2100822"/>
    <lineage>
        <taxon>Bacteria</taxon>
        <taxon>Pseudomonadati</taxon>
        <taxon>Pseudomonadota</taxon>
        <taxon>Gammaproteobacteria</taxon>
        <taxon>Oceanospirillales</taxon>
        <taxon>Halomonadaceae</taxon>
        <taxon>Kushneria</taxon>
    </lineage>
</organism>
<feature type="region of interest" description="Disordered" evidence="1">
    <location>
        <begin position="1"/>
        <end position="20"/>
    </location>
</feature>
<dbReference type="PANTHER" id="PTHR36440:SF1">
    <property type="entry name" value="PUTATIVE (AFU_ORTHOLOGUE AFUA_8G07350)-RELATED"/>
    <property type="match status" value="1"/>
</dbReference>
<dbReference type="Gene3D" id="2.60.120.10">
    <property type="entry name" value="Jelly Rolls"/>
    <property type="match status" value="2"/>
</dbReference>
<dbReference type="OrthoDB" id="9814939at2"/>
<dbReference type="InterPro" id="IPR013096">
    <property type="entry name" value="Cupin_2"/>
</dbReference>
<reference evidence="4" key="1">
    <citation type="submission" date="2018-03" db="EMBL/GenBank/DDBJ databases">
        <authorList>
            <person name="Navarro De La Torre S."/>
        </authorList>
    </citation>
    <scope>NUCLEOTIDE SEQUENCE [LARGE SCALE GENOMIC DNA]</scope>
    <source>
        <strain evidence="4">EAod3</strain>
    </source>
</reference>
<dbReference type="InterPro" id="IPR011051">
    <property type="entry name" value="RmlC_Cupin_sf"/>
</dbReference>
<keyword evidence="3" id="KW-0223">Dioxygenase</keyword>
<evidence type="ECO:0000256" key="1">
    <source>
        <dbReference type="SAM" id="MobiDB-lite"/>
    </source>
</evidence>
<dbReference type="PANTHER" id="PTHR36440">
    <property type="entry name" value="PUTATIVE (AFU_ORTHOLOGUE AFUA_8G07350)-RELATED"/>
    <property type="match status" value="1"/>
</dbReference>
<gene>
    <name evidence="3" type="primary">qdoI</name>
    <name evidence="3" type="ORF">KSP9073_01798</name>
</gene>